<gene>
    <name evidence="3" type="ORF">GCM10011529_04270</name>
</gene>
<dbReference type="InterPro" id="IPR015287">
    <property type="entry name" value="Colicin_D_immunity_dom"/>
</dbReference>
<dbReference type="Pfam" id="PF09204">
    <property type="entry name" value="Colicin_immun"/>
    <property type="match status" value="1"/>
</dbReference>
<feature type="domain" description="Colicin D immunity protein" evidence="2">
    <location>
        <begin position="7"/>
        <end position="86"/>
    </location>
</feature>
<reference evidence="3" key="2">
    <citation type="submission" date="2020-09" db="EMBL/GenBank/DDBJ databases">
        <authorList>
            <person name="Sun Q."/>
            <person name="Zhou Y."/>
        </authorList>
    </citation>
    <scope>NUCLEOTIDE SEQUENCE</scope>
    <source>
        <strain evidence="3">CGMCC 1.15519</strain>
    </source>
</reference>
<keyword evidence="4" id="KW-1185">Reference proteome</keyword>
<reference evidence="3" key="1">
    <citation type="journal article" date="2014" name="Int. J. Syst. Evol. Microbiol.">
        <title>Complete genome sequence of Corynebacterium casei LMG S-19264T (=DSM 44701T), isolated from a smear-ripened cheese.</title>
        <authorList>
            <consortium name="US DOE Joint Genome Institute (JGI-PGF)"/>
            <person name="Walter F."/>
            <person name="Albersmeier A."/>
            <person name="Kalinowski J."/>
            <person name="Ruckert C."/>
        </authorList>
    </citation>
    <scope>NUCLEOTIDE SEQUENCE</scope>
    <source>
        <strain evidence="3">CGMCC 1.15519</strain>
    </source>
</reference>
<dbReference type="AlphaFoldDB" id="A0A917E4W4"/>
<evidence type="ECO:0000313" key="3">
    <source>
        <dbReference type="EMBL" id="GGE01117.1"/>
    </source>
</evidence>
<dbReference type="GO" id="GO:0015643">
    <property type="term" value="F:toxic substance binding"/>
    <property type="evidence" value="ECO:0007669"/>
    <property type="project" value="InterPro"/>
</dbReference>
<evidence type="ECO:0000313" key="4">
    <source>
        <dbReference type="Proteomes" id="UP000635071"/>
    </source>
</evidence>
<proteinExistence type="predicted"/>
<sequence>MMDPVEKYRLLVEQFLRREIPVSKFQKTYLESFKNEATRFEDRIFEVLDRLFGDVDAYTDDGELLSMSPGQYIDEVELRLCAGNALRDFSQAKQGRRSRSIPLLGGGHGSK</sequence>
<dbReference type="RefSeq" id="WP_188761251.1">
    <property type="nucleotide sequence ID" value="NZ_BMJM01000001.1"/>
</dbReference>
<dbReference type="EMBL" id="BMJM01000001">
    <property type="protein sequence ID" value="GGE01117.1"/>
    <property type="molecule type" value="Genomic_DNA"/>
</dbReference>
<dbReference type="Proteomes" id="UP000635071">
    <property type="component" value="Unassembled WGS sequence"/>
</dbReference>
<evidence type="ECO:0000259" key="2">
    <source>
        <dbReference type="Pfam" id="PF09204"/>
    </source>
</evidence>
<evidence type="ECO:0000256" key="1">
    <source>
        <dbReference type="SAM" id="MobiDB-lite"/>
    </source>
</evidence>
<comment type="caution">
    <text evidence="3">The sequence shown here is derived from an EMBL/GenBank/DDBJ whole genome shotgun (WGS) entry which is preliminary data.</text>
</comment>
<feature type="region of interest" description="Disordered" evidence="1">
    <location>
        <begin position="91"/>
        <end position="111"/>
    </location>
</feature>
<name>A0A917E4W4_9SPHN</name>
<accession>A0A917E4W4</accession>
<dbReference type="GO" id="GO:0030153">
    <property type="term" value="P:bacteriocin immunity"/>
    <property type="evidence" value="ECO:0007669"/>
    <property type="project" value="InterPro"/>
</dbReference>
<protein>
    <recommendedName>
        <fullName evidence="2">Colicin D immunity protein domain-containing protein</fullName>
    </recommendedName>
</protein>
<organism evidence="3 4">
    <name type="scientific">Sandarakinorhabdus glacialis</name>
    <dbReference type="NCBI Taxonomy" id="1614636"/>
    <lineage>
        <taxon>Bacteria</taxon>
        <taxon>Pseudomonadati</taxon>
        <taxon>Pseudomonadota</taxon>
        <taxon>Alphaproteobacteria</taxon>
        <taxon>Sphingomonadales</taxon>
        <taxon>Sphingosinicellaceae</taxon>
        <taxon>Sandarakinorhabdus</taxon>
    </lineage>
</organism>